<feature type="region of interest" description="Disordered" evidence="16">
    <location>
        <begin position="781"/>
        <end position="858"/>
    </location>
</feature>
<feature type="domain" description="Glycosyl transferase family 51" evidence="19">
    <location>
        <begin position="79"/>
        <end position="239"/>
    </location>
</feature>
<reference evidence="20 21" key="1">
    <citation type="submission" date="2021-03" db="EMBL/GenBank/DDBJ databases">
        <title>Genomic Encyclopedia of Type Strains, Phase IV (KMG-IV): sequencing the most valuable type-strain genomes for metagenomic binning, comparative biology and taxonomic classification.</title>
        <authorList>
            <person name="Goeker M."/>
        </authorList>
    </citation>
    <scope>NUCLEOTIDE SEQUENCE [LARGE SCALE GENOMIC DNA]</scope>
    <source>
        <strain evidence="20 21">DSM 27512</strain>
    </source>
</reference>
<protein>
    <recommendedName>
        <fullName evidence="4">Penicillin-binding protein 1A</fullName>
        <ecNumber evidence="14">2.4.99.28</ecNumber>
        <ecNumber evidence="3">3.4.16.4</ecNumber>
    </recommendedName>
</protein>
<evidence type="ECO:0000259" key="18">
    <source>
        <dbReference type="Pfam" id="PF00905"/>
    </source>
</evidence>
<dbReference type="InterPro" id="IPR036950">
    <property type="entry name" value="PBP_transglycosylase"/>
</dbReference>
<accession>A0ABS4KIJ5</accession>
<feature type="domain" description="Penicillin-binding protein transpeptidase" evidence="18">
    <location>
        <begin position="423"/>
        <end position="682"/>
    </location>
</feature>
<keyword evidence="17" id="KW-1133">Transmembrane helix</keyword>
<keyword evidence="17" id="KW-0812">Transmembrane</keyword>
<keyword evidence="11" id="KW-0046">Antibiotic resistance</keyword>
<evidence type="ECO:0000256" key="17">
    <source>
        <dbReference type="SAM" id="Phobius"/>
    </source>
</evidence>
<comment type="function">
    <text evidence="1">Cell wall formation. Synthesis of cross-linked peptidoglycan from the lipid intermediates. The enzyme has a penicillin-insensitive transglycosylase N-terminal domain (formation of linear glycan strands) and a penicillin-sensitive transpeptidase C-terminal domain (cross-linking of the peptide subunits).</text>
</comment>
<dbReference type="InterPro" id="IPR050396">
    <property type="entry name" value="Glycosyltr_51/Transpeptidase"/>
</dbReference>
<feature type="compositionally biased region" description="Low complexity" evidence="16">
    <location>
        <begin position="787"/>
        <end position="815"/>
    </location>
</feature>
<keyword evidence="21" id="KW-1185">Reference proteome</keyword>
<keyword evidence="9 20" id="KW-0378">Hydrolase</keyword>
<dbReference type="EMBL" id="JAGGLI010000013">
    <property type="protein sequence ID" value="MBP2027610.1"/>
    <property type="molecule type" value="Genomic_DNA"/>
</dbReference>
<evidence type="ECO:0000256" key="12">
    <source>
        <dbReference type="ARBA" id="ARBA00023268"/>
    </source>
</evidence>
<evidence type="ECO:0000256" key="3">
    <source>
        <dbReference type="ARBA" id="ARBA00012448"/>
    </source>
</evidence>
<comment type="caution">
    <text evidence="20">The sequence shown here is derived from an EMBL/GenBank/DDBJ whole genome shotgun (WGS) entry which is preliminary data.</text>
</comment>
<evidence type="ECO:0000256" key="9">
    <source>
        <dbReference type="ARBA" id="ARBA00022801"/>
    </source>
</evidence>
<keyword evidence="8 20" id="KW-0808">Transferase</keyword>
<evidence type="ECO:0000256" key="8">
    <source>
        <dbReference type="ARBA" id="ARBA00022679"/>
    </source>
</evidence>
<dbReference type="SUPFAM" id="SSF53955">
    <property type="entry name" value="Lysozyme-like"/>
    <property type="match status" value="1"/>
</dbReference>
<comment type="catalytic activity">
    <reaction evidence="15">
        <text>[GlcNAc-(1-&gt;4)-Mur2Ac(oyl-L-Ala-gamma-D-Glu-L-Lys-D-Ala-D-Ala)](n)-di-trans,octa-cis-undecaprenyl diphosphate + beta-D-GlcNAc-(1-&gt;4)-Mur2Ac(oyl-L-Ala-gamma-D-Glu-L-Lys-D-Ala-D-Ala)-di-trans,octa-cis-undecaprenyl diphosphate = [GlcNAc-(1-&gt;4)-Mur2Ac(oyl-L-Ala-gamma-D-Glu-L-Lys-D-Ala-D-Ala)](n+1)-di-trans,octa-cis-undecaprenyl diphosphate + di-trans,octa-cis-undecaprenyl diphosphate + H(+)</text>
        <dbReference type="Rhea" id="RHEA:23708"/>
        <dbReference type="Rhea" id="RHEA-COMP:9602"/>
        <dbReference type="Rhea" id="RHEA-COMP:9603"/>
        <dbReference type="ChEBI" id="CHEBI:15378"/>
        <dbReference type="ChEBI" id="CHEBI:58405"/>
        <dbReference type="ChEBI" id="CHEBI:60033"/>
        <dbReference type="ChEBI" id="CHEBI:78435"/>
        <dbReference type="EC" id="2.4.99.28"/>
    </reaction>
</comment>
<keyword evidence="5" id="KW-0121">Carboxypeptidase</keyword>
<keyword evidence="10" id="KW-0735">Signal-anchor</keyword>
<dbReference type="PANTHER" id="PTHR32282">
    <property type="entry name" value="BINDING PROTEIN TRANSPEPTIDASE, PUTATIVE-RELATED"/>
    <property type="match status" value="1"/>
</dbReference>
<dbReference type="Pfam" id="PF00912">
    <property type="entry name" value="Transgly"/>
    <property type="match status" value="1"/>
</dbReference>
<dbReference type="InterPro" id="IPR012338">
    <property type="entry name" value="Beta-lactam/transpept-like"/>
</dbReference>
<dbReference type="InterPro" id="IPR001264">
    <property type="entry name" value="Glyco_trans_51"/>
</dbReference>
<evidence type="ECO:0000256" key="1">
    <source>
        <dbReference type="ARBA" id="ARBA00002624"/>
    </source>
</evidence>
<evidence type="ECO:0000256" key="16">
    <source>
        <dbReference type="SAM" id="MobiDB-lite"/>
    </source>
</evidence>
<organism evidence="20 21">
    <name type="scientific">Acetoanaerobium pronyense</name>
    <dbReference type="NCBI Taxonomy" id="1482736"/>
    <lineage>
        <taxon>Bacteria</taxon>
        <taxon>Bacillati</taxon>
        <taxon>Bacillota</taxon>
        <taxon>Clostridia</taxon>
        <taxon>Peptostreptococcales</taxon>
        <taxon>Filifactoraceae</taxon>
        <taxon>Acetoanaerobium</taxon>
    </lineage>
</organism>
<dbReference type="Gene3D" id="3.40.710.10">
    <property type="entry name" value="DD-peptidase/beta-lactamase superfamily"/>
    <property type="match status" value="1"/>
</dbReference>
<evidence type="ECO:0000256" key="14">
    <source>
        <dbReference type="ARBA" id="ARBA00044770"/>
    </source>
</evidence>
<dbReference type="EC" id="2.4.99.28" evidence="14"/>
<evidence type="ECO:0000256" key="11">
    <source>
        <dbReference type="ARBA" id="ARBA00023251"/>
    </source>
</evidence>
<proteinExistence type="predicted"/>
<feature type="transmembrane region" description="Helical" evidence="17">
    <location>
        <begin position="26"/>
        <end position="53"/>
    </location>
</feature>
<evidence type="ECO:0000256" key="6">
    <source>
        <dbReference type="ARBA" id="ARBA00022670"/>
    </source>
</evidence>
<keyword evidence="17" id="KW-0472">Membrane</keyword>
<evidence type="ECO:0000259" key="19">
    <source>
        <dbReference type="Pfam" id="PF00912"/>
    </source>
</evidence>
<keyword evidence="6" id="KW-0645">Protease</keyword>
<evidence type="ECO:0000256" key="10">
    <source>
        <dbReference type="ARBA" id="ARBA00022968"/>
    </source>
</evidence>
<dbReference type="GO" id="GO:0016787">
    <property type="term" value="F:hydrolase activity"/>
    <property type="evidence" value="ECO:0007669"/>
    <property type="project" value="UniProtKB-KW"/>
</dbReference>
<dbReference type="RefSeq" id="WP_209660672.1">
    <property type="nucleotide sequence ID" value="NZ_JAGGLI010000013.1"/>
</dbReference>
<dbReference type="InterPro" id="IPR023346">
    <property type="entry name" value="Lysozyme-like_dom_sf"/>
</dbReference>
<evidence type="ECO:0000256" key="15">
    <source>
        <dbReference type="ARBA" id="ARBA00049902"/>
    </source>
</evidence>
<evidence type="ECO:0000256" key="4">
    <source>
        <dbReference type="ARBA" id="ARBA00018638"/>
    </source>
</evidence>
<evidence type="ECO:0000256" key="5">
    <source>
        <dbReference type="ARBA" id="ARBA00022645"/>
    </source>
</evidence>
<dbReference type="PANTHER" id="PTHR32282:SF33">
    <property type="entry name" value="PEPTIDOGLYCAN GLYCOSYLTRANSFERASE"/>
    <property type="match status" value="1"/>
</dbReference>
<evidence type="ECO:0000313" key="20">
    <source>
        <dbReference type="EMBL" id="MBP2027610.1"/>
    </source>
</evidence>
<name>A0ABS4KIJ5_9FIRM</name>
<evidence type="ECO:0000256" key="13">
    <source>
        <dbReference type="ARBA" id="ARBA00034000"/>
    </source>
</evidence>
<comment type="subcellular location">
    <subcellularLocation>
        <location evidence="2">Cell membrane</location>
        <topology evidence="2">Single-pass type II membrane protein</topology>
    </subcellularLocation>
</comment>
<dbReference type="Pfam" id="PF00905">
    <property type="entry name" value="Transpeptidase"/>
    <property type="match status" value="1"/>
</dbReference>
<evidence type="ECO:0000313" key="21">
    <source>
        <dbReference type="Proteomes" id="UP001314903"/>
    </source>
</evidence>
<keyword evidence="7 20" id="KW-0328">Glycosyltransferase</keyword>
<dbReference type="Gene3D" id="1.10.3810.10">
    <property type="entry name" value="Biosynthetic peptidoglycan transglycosylase-like"/>
    <property type="match status" value="1"/>
</dbReference>
<evidence type="ECO:0000256" key="7">
    <source>
        <dbReference type="ARBA" id="ARBA00022676"/>
    </source>
</evidence>
<comment type="catalytic activity">
    <reaction evidence="13">
        <text>Preferential cleavage: (Ac)2-L-Lys-D-Ala-|-D-Ala. Also transpeptidation of peptidyl-alanyl moieties that are N-acyl substituents of D-alanine.</text>
        <dbReference type="EC" id="3.4.16.4"/>
    </reaction>
</comment>
<keyword evidence="12" id="KW-0511">Multifunctional enzyme</keyword>
<dbReference type="InterPro" id="IPR001460">
    <property type="entry name" value="PCN-bd_Tpept"/>
</dbReference>
<gene>
    <name evidence="20" type="ORF">J2Z35_001407</name>
</gene>
<dbReference type="SUPFAM" id="SSF56601">
    <property type="entry name" value="beta-lactamase/transpeptidase-like"/>
    <property type="match status" value="1"/>
</dbReference>
<dbReference type="Proteomes" id="UP001314903">
    <property type="component" value="Unassembled WGS sequence"/>
</dbReference>
<dbReference type="GO" id="GO:0016757">
    <property type="term" value="F:glycosyltransferase activity"/>
    <property type="evidence" value="ECO:0007669"/>
    <property type="project" value="UniProtKB-KW"/>
</dbReference>
<dbReference type="EC" id="3.4.16.4" evidence="3"/>
<evidence type="ECO:0000256" key="2">
    <source>
        <dbReference type="ARBA" id="ARBA00004401"/>
    </source>
</evidence>
<sequence>MSTKNTDNAQNASNKPKKKKKKRVSIWKVMILVFVLLFIIGSASVFGLLFAVIRTAQPINASNIQNMLDESSFIYDSNGNILEKVHGYNYRTVVSLNEISKDLQNAVISIEDERFYSHPGVDVRRIGGSAIHNIKTKSLGQGASTITMQLAKNLYTSPEKDFSRKIKDAYYALEIEKQLSKDQILHAYLNTMYLGRGAIGVQAASQTYFSKNANELTLAESTMLAGITQRPSRFSPYITAPISPEENIEELEIVLLPSTEETPLPVEEDILIFDKALASGKIDRFEYNQLKRGDVYIRKAVLNEEAKKRQETVLFKMRELGHITQEEYRVAVDEQINIQIGRKNEQGISTYFVDKLKQDVITAFIQKGYSEDEATDILYNGGLRIYSTLDTNIQKTIESQFANNSNFPGTFTDENGILQPQAAMVVIDQHNGHVKGLVGGRGIGGRRIYNRAINPRQPGSSIKPLAVYLPALMNGIPASTVIDDSPRPDGKGGYWPKNVGSYYGNLTMRRLIETSSNVAAVKLGESLAGDEQSSIRVMFNTLEKLGFTTLVDRNQNSRVNDENLSLTLGGMTRGLTPLELTAAYASLANEGNYIKPIFFTKIENSNGDILFENKPVTREITDPQNAFILTDMLRTAVSNGTGRSAQLSSMTSAGKTGTTSDKKDVWFVGYTPYYTAATWIGTDMPEPLSDSSRMAALLWKSVMDPVHTNLENKAFTRPSGVVEITICKESGLLVTEACLRAGAQITEMVKAGTEPKSYCTIHNDYNTPIENESIEEGIFDNEENETPDSNNEDNNQNNENEQNNNSNNGNDNSGNGNNGNGNNGNGQPPNDNTNNDRENSVPEPLPIFDNPAPPNSNP</sequence>